<accession>A0ABC8TCN3</accession>
<keyword evidence="3" id="KW-1185">Reference proteome</keyword>
<proteinExistence type="predicted"/>
<dbReference type="EMBL" id="CAUOFW020004280">
    <property type="protein sequence ID" value="CAK9164773.1"/>
    <property type="molecule type" value="Genomic_DNA"/>
</dbReference>
<protein>
    <submittedName>
        <fullName evidence="2">Uncharacterized protein</fullName>
    </submittedName>
</protein>
<name>A0ABC8TCN3_9AQUA</name>
<sequence length="165" mass="18406">MDNKPVVKSCKTQRKEARLAKKKKSALKAVKRKKDVTKQSKKKFEEYLEMDTRGGGVSIEEEDLRLERKLAKKLKVKEDGKLRGLDDDTSTLLEGIPSAVDSLEKEETLYAEESSKKILNSETSRKKLKKSKSIEQEVMGEVASDTVDGTSDLVDGGRGKNDGTE</sequence>
<feature type="region of interest" description="Disordered" evidence="1">
    <location>
        <begin position="112"/>
        <end position="165"/>
    </location>
</feature>
<dbReference type="AlphaFoldDB" id="A0ABC8TCN3"/>
<evidence type="ECO:0000313" key="3">
    <source>
        <dbReference type="Proteomes" id="UP001642360"/>
    </source>
</evidence>
<feature type="region of interest" description="Disordered" evidence="1">
    <location>
        <begin position="1"/>
        <end position="24"/>
    </location>
</feature>
<feature type="compositionally biased region" description="Basic and acidic residues" evidence="1">
    <location>
        <begin position="155"/>
        <end position="165"/>
    </location>
</feature>
<evidence type="ECO:0000313" key="2">
    <source>
        <dbReference type="EMBL" id="CAK9164773.1"/>
    </source>
</evidence>
<gene>
    <name evidence="2" type="ORF">ILEXP_LOCUS33922</name>
</gene>
<comment type="caution">
    <text evidence="2">The sequence shown here is derived from an EMBL/GenBank/DDBJ whole genome shotgun (WGS) entry which is preliminary data.</text>
</comment>
<evidence type="ECO:0000256" key="1">
    <source>
        <dbReference type="SAM" id="MobiDB-lite"/>
    </source>
</evidence>
<dbReference type="Proteomes" id="UP001642360">
    <property type="component" value="Unassembled WGS sequence"/>
</dbReference>
<reference evidence="2 3" key="1">
    <citation type="submission" date="2024-02" db="EMBL/GenBank/DDBJ databases">
        <authorList>
            <person name="Vignale AGUSTIN F."/>
            <person name="Sosa J E."/>
            <person name="Modenutti C."/>
        </authorList>
    </citation>
    <scope>NUCLEOTIDE SEQUENCE [LARGE SCALE GENOMIC DNA]</scope>
</reference>
<organism evidence="2 3">
    <name type="scientific">Ilex paraguariensis</name>
    <name type="common">yerba mate</name>
    <dbReference type="NCBI Taxonomy" id="185542"/>
    <lineage>
        <taxon>Eukaryota</taxon>
        <taxon>Viridiplantae</taxon>
        <taxon>Streptophyta</taxon>
        <taxon>Embryophyta</taxon>
        <taxon>Tracheophyta</taxon>
        <taxon>Spermatophyta</taxon>
        <taxon>Magnoliopsida</taxon>
        <taxon>eudicotyledons</taxon>
        <taxon>Gunneridae</taxon>
        <taxon>Pentapetalae</taxon>
        <taxon>asterids</taxon>
        <taxon>campanulids</taxon>
        <taxon>Aquifoliales</taxon>
        <taxon>Aquifoliaceae</taxon>
        <taxon>Ilex</taxon>
    </lineage>
</organism>